<organism evidence="10">
    <name type="scientific">Rhizophora mucronata</name>
    <name type="common">Asiatic mangrove</name>
    <dbReference type="NCBI Taxonomy" id="61149"/>
    <lineage>
        <taxon>Eukaryota</taxon>
        <taxon>Viridiplantae</taxon>
        <taxon>Streptophyta</taxon>
        <taxon>Embryophyta</taxon>
        <taxon>Tracheophyta</taxon>
        <taxon>Spermatophyta</taxon>
        <taxon>Magnoliopsida</taxon>
        <taxon>eudicotyledons</taxon>
        <taxon>Gunneridae</taxon>
        <taxon>Pentapetalae</taxon>
        <taxon>rosids</taxon>
        <taxon>fabids</taxon>
        <taxon>Malpighiales</taxon>
        <taxon>Rhizophoraceae</taxon>
        <taxon>Rhizophora</taxon>
    </lineage>
</organism>
<feature type="compositionally biased region" description="Low complexity" evidence="9">
    <location>
        <begin position="33"/>
        <end position="48"/>
    </location>
</feature>
<feature type="region of interest" description="Disordered" evidence="9">
    <location>
        <begin position="193"/>
        <end position="273"/>
    </location>
</feature>
<feature type="compositionally biased region" description="Polar residues" evidence="9">
    <location>
        <begin position="77"/>
        <end position="87"/>
    </location>
</feature>
<dbReference type="PANTHER" id="PTHR12632">
    <property type="entry name" value="TRANSCRIPTION FACTOR NF-Y ALPHA-RELATED"/>
    <property type="match status" value="1"/>
</dbReference>
<dbReference type="Gene3D" id="6.10.250.2430">
    <property type="match status" value="1"/>
</dbReference>
<evidence type="ECO:0000256" key="1">
    <source>
        <dbReference type="ARBA" id="ARBA00004123"/>
    </source>
</evidence>
<dbReference type="EMBL" id="GGEC01034577">
    <property type="protein sequence ID" value="MBX15061.1"/>
    <property type="molecule type" value="Transcribed_RNA"/>
</dbReference>
<dbReference type="Pfam" id="PF02045">
    <property type="entry name" value="CBFB_NFYA"/>
    <property type="match status" value="1"/>
</dbReference>
<dbReference type="PROSITE" id="PS51152">
    <property type="entry name" value="NFYA_HAP2_2"/>
    <property type="match status" value="1"/>
</dbReference>
<keyword evidence="5 8" id="KW-0804">Transcription</keyword>
<name>A0A2P2LAQ5_RHIMU</name>
<proteinExistence type="inferred from homology"/>
<evidence type="ECO:0000256" key="7">
    <source>
        <dbReference type="ARBA" id="ARBA00025911"/>
    </source>
</evidence>
<feature type="compositionally biased region" description="Polar residues" evidence="9">
    <location>
        <begin position="1"/>
        <end position="12"/>
    </location>
</feature>
<accession>A0A2P2LAQ5</accession>
<evidence type="ECO:0000256" key="8">
    <source>
        <dbReference type="RuleBase" id="RU367155"/>
    </source>
</evidence>
<evidence type="ECO:0000256" key="6">
    <source>
        <dbReference type="ARBA" id="ARBA00023242"/>
    </source>
</evidence>
<feature type="region of interest" description="Disordered" evidence="9">
    <location>
        <begin position="1"/>
        <end position="96"/>
    </location>
</feature>
<keyword evidence="6 8" id="KW-0539">Nucleus</keyword>
<comment type="function">
    <text evidence="8">Component of the sequence-specific heterotrimeric transcription factor (NF-Y) which specifically recognizes a 5'-CCAAT-3' box motif found in the promoters of its target genes.</text>
</comment>
<evidence type="ECO:0000313" key="10">
    <source>
        <dbReference type="EMBL" id="MBX15061.1"/>
    </source>
</evidence>
<comment type="subunit">
    <text evidence="7">Heterotrimeric transcription factor composed of three components, NF-YA, NF-YB and NF-YC. NF-YB and NF-YC must interact and dimerize for NF-YA association and DNA binding.</text>
</comment>
<feature type="region of interest" description="Disordered" evidence="9">
    <location>
        <begin position="311"/>
        <end position="341"/>
    </location>
</feature>
<dbReference type="InterPro" id="IPR018362">
    <property type="entry name" value="CCAAT-binding_factor_CS"/>
</dbReference>
<evidence type="ECO:0000256" key="9">
    <source>
        <dbReference type="SAM" id="MobiDB-lite"/>
    </source>
</evidence>
<feature type="compositionally biased region" description="Low complexity" evidence="9">
    <location>
        <begin position="243"/>
        <end position="266"/>
    </location>
</feature>
<sequence length="341" mass="37043">MQSRTNSASRLEQGTDVAQPYTVHPEPWWRGNGYAAISPAGAGANASSPEGDDGSESNGNQSLSNGRMNDEDDGATKESQGTASSRSGNREPERQNLHHVVSSMATMRDECIGQPPQLELVGHSIACASNPYQDLYYGQMLAYGHQPMGYPHLIGVPHARMPLPLEMAQEPVYVNAKQYQGILRRRQARAKAEAEKKLVKNRKPYLHESRHQHAMRRARGTGGRFAKKTDDTSKQTAAEQKVDGSGPTPSSQSGSSSGSDAIPSDSAETRNYANGQKGMRACIVSGTFEARKYTNGDGLYQNEIDMQNPTYHLHLSGHGKDGDYSGHQQGSISSNPRSPLF</sequence>
<keyword evidence="4" id="KW-0010">Activator</keyword>
<evidence type="ECO:0000256" key="2">
    <source>
        <dbReference type="ARBA" id="ARBA00023015"/>
    </source>
</evidence>
<reference evidence="10" key="1">
    <citation type="submission" date="2018-02" db="EMBL/GenBank/DDBJ databases">
        <title>Rhizophora mucronata_Transcriptome.</title>
        <authorList>
            <person name="Meera S.P."/>
            <person name="Sreeshan A."/>
            <person name="Augustine A."/>
        </authorList>
    </citation>
    <scope>NUCLEOTIDE SEQUENCE</scope>
    <source>
        <tissue evidence="10">Leaf</tissue>
    </source>
</reference>
<evidence type="ECO:0000256" key="4">
    <source>
        <dbReference type="ARBA" id="ARBA00023159"/>
    </source>
</evidence>
<evidence type="ECO:0000256" key="5">
    <source>
        <dbReference type="ARBA" id="ARBA00023163"/>
    </source>
</evidence>
<dbReference type="PRINTS" id="PR00616">
    <property type="entry name" value="CCAATSUBUNTB"/>
</dbReference>
<dbReference type="GO" id="GO:0016602">
    <property type="term" value="C:CCAAT-binding factor complex"/>
    <property type="evidence" value="ECO:0007669"/>
    <property type="project" value="InterPro"/>
</dbReference>
<comment type="subcellular location">
    <subcellularLocation>
        <location evidence="1 8">Nucleus</location>
    </subcellularLocation>
</comment>
<feature type="compositionally biased region" description="Polar residues" evidence="9">
    <location>
        <begin position="56"/>
        <end position="67"/>
    </location>
</feature>
<dbReference type="InterPro" id="IPR001289">
    <property type="entry name" value="NFYA"/>
</dbReference>
<dbReference type="GO" id="GO:0003700">
    <property type="term" value="F:DNA-binding transcription factor activity"/>
    <property type="evidence" value="ECO:0007669"/>
    <property type="project" value="UniProtKB-UniRule"/>
</dbReference>
<dbReference type="AlphaFoldDB" id="A0A2P2LAQ5"/>
<dbReference type="PROSITE" id="PS00686">
    <property type="entry name" value="NFYA_HAP2_1"/>
    <property type="match status" value="1"/>
</dbReference>
<comment type="similarity">
    <text evidence="8">Belongs to the NFYA/HAP2 subunit family.</text>
</comment>
<protein>
    <recommendedName>
        <fullName evidence="8">Nuclear transcription factor Y subunit</fullName>
    </recommendedName>
</protein>
<dbReference type="GO" id="GO:0003677">
    <property type="term" value="F:DNA binding"/>
    <property type="evidence" value="ECO:0007669"/>
    <property type="project" value="UniProtKB-KW"/>
</dbReference>
<keyword evidence="3 8" id="KW-0238">DNA-binding</keyword>
<evidence type="ECO:0000256" key="3">
    <source>
        <dbReference type="ARBA" id="ARBA00023125"/>
    </source>
</evidence>
<dbReference type="SMART" id="SM00521">
    <property type="entry name" value="CBF"/>
    <property type="match status" value="1"/>
</dbReference>
<keyword evidence="2 8" id="KW-0805">Transcription regulation</keyword>
<feature type="compositionally biased region" description="Polar residues" evidence="9">
    <location>
        <begin position="326"/>
        <end position="341"/>
    </location>
</feature>